<comment type="subcellular location">
    <subcellularLocation>
        <location evidence="1">Endoplasmic reticulum membrane</location>
        <topology evidence="1">Single-pass membrane protein</topology>
    </subcellularLocation>
</comment>
<feature type="compositionally biased region" description="Basic and acidic residues" evidence="7">
    <location>
        <begin position="73"/>
        <end position="86"/>
    </location>
</feature>
<evidence type="ECO:0000256" key="6">
    <source>
        <dbReference type="SAM" id="Coils"/>
    </source>
</evidence>
<feature type="compositionally biased region" description="Basic residues" evidence="7">
    <location>
        <begin position="161"/>
        <end position="171"/>
    </location>
</feature>
<dbReference type="InterPro" id="IPR024854">
    <property type="entry name" value="Kinectin"/>
</dbReference>
<feature type="transmembrane region" description="Helical" evidence="8">
    <location>
        <begin position="7"/>
        <end position="29"/>
    </location>
</feature>
<dbReference type="GO" id="GO:0019894">
    <property type="term" value="F:kinesin binding"/>
    <property type="evidence" value="ECO:0007669"/>
    <property type="project" value="InterPro"/>
</dbReference>
<dbReference type="PANTHER" id="PTHR18864:SF1">
    <property type="entry name" value="KINECTIN"/>
    <property type="match status" value="1"/>
</dbReference>
<reference evidence="10" key="1">
    <citation type="submission" date="2025-08" db="UniProtKB">
        <authorList>
            <consortium name="Ensembl"/>
        </authorList>
    </citation>
    <scope>IDENTIFICATION</scope>
</reference>
<organism evidence="10 11">
    <name type="scientific">Apteryx owenii</name>
    <name type="common">Little spotted kiwi</name>
    <dbReference type="NCBI Taxonomy" id="8824"/>
    <lineage>
        <taxon>Eukaryota</taxon>
        <taxon>Metazoa</taxon>
        <taxon>Chordata</taxon>
        <taxon>Craniata</taxon>
        <taxon>Vertebrata</taxon>
        <taxon>Euteleostomi</taxon>
        <taxon>Archelosauria</taxon>
        <taxon>Archosauria</taxon>
        <taxon>Dinosauria</taxon>
        <taxon>Saurischia</taxon>
        <taxon>Theropoda</taxon>
        <taxon>Coelurosauria</taxon>
        <taxon>Aves</taxon>
        <taxon>Palaeognathae</taxon>
        <taxon>Apterygiformes</taxon>
        <taxon>Apterygidae</taxon>
        <taxon>Apteryx</taxon>
    </lineage>
</organism>
<reference evidence="10" key="2">
    <citation type="submission" date="2025-09" db="UniProtKB">
        <authorList>
            <consortium name="Ensembl"/>
        </authorList>
    </citation>
    <scope>IDENTIFICATION</scope>
</reference>
<accession>A0A8B9PGJ8</accession>
<dbReference type="GO" id="GO:0015031">
    <property type="term" value="P:protein transport"/>
    <property type="evidence" value="ECO:0007669"/>
    <property type="project" value="InterPro"/>
</dbReference>
<feature type="coiled-coil region" evidence="6">
    <location>
        <begin position="891"/>
        <end position="1002"/>
    </location>
</feature>
<dbReference type="PANTHER" id="PTHR18864">
    <property type="entry name" value="KINECTIN"/>
    <property type="match status" value="1"/>
</dbReference>
<feature type="compositionally biased region" description="Basic and acidic residues" evidence="7">
    <location>
        <begin position="172"/>
        <end position="181"/>
    </location>
</feature>
<feature type="coiled-coil region" evidence="6">
    <location>
        <begin position="788"/>
        <end position="815"/>
    </location>
</feature>
<dbReference type="GO" id="GO:0007018">
    <property type="term" value="P:microtubule-based movement"/>
    <property type="evidence" value="ECO:0007669"/>
    <property type="project" value="InterPro"/>
</dbReference>
<dbReference type="Ensembl" id="ENSAOWT00000012837.1">
    <property type="protein sequence ID" value="ENSAOWP00000011290.1"/>
    <property type="gene ID" value="ENSAOWG00000006481.1"/>
</dbReference>
<keyword evidence="4 8" id="KW-1133">Transmembrane helix</keyword>
<keyword evidence="11" id="KW-1185">Reference proteome</keyword>
<keyword evidence="2 8" id="KW-0812">Transmembrane</keyword>
<protein>
    <submittedName>
        <fullName evidence="10">Kinectin 1</fullName>
    </submittedName>
</protein>
<feature type="compositionally biased region" description="Basic and acidic residues" evidence="7">
    <location>
        <begin position="44"/>
        <end position="56"/>
    </location>
</feature>
<feature type="coiled-coil region" evidence="6">
    <location>
        <begin position="304"/>
        <end position="495"/>
    </location>
</feature>
<evidence type="ECO:0000256" key="7">
    <source>
        <dbReference type="SAM" id="MobiDB-lite"/>
    </source>
</evidence>
<dbReference type="Pfam" id="PF05104">
    <property type="entry name" value="Rib_recp_KP_reg"/>
    <property type="match status" value="1"/>
</dbReference>
<evidence type="ECO:0000256" key="3">
    <source>
        <dbReference type="ARBA" id="ARBA00022824"/>
    </source>
</evidence>
<sequence length="1066" mass="121913">MEFYESTYFIILIPSVVITVIFLFFWLFMKETLYDEVLAKQKRDQKFPPAKTDKKKTEKKKNKKKEAQNGNIHESDSESTPRDFKLSDALSTDEEHIVPVPLSVAEASSGVRERKKKEKKHKAVQDDHVTKESEGSKSSGKKVEPVPVTKQPTPPAESAASKKKPGQKKQKNGMDDQDAKTDSVPSPAKKQDPVLLHQEIKQENVSGKKKVSAKKQKIDNALVDEPLIQATTYIPLMDNSDASALEKREAVEVAKQSINEGIQKSSSKKLKNETDKENAEVKFKDFVMTMKNMILTDDEARCVVEVLKEKSTAIQEALQKASKAESAAAIHQLQDKEKMLAAMKEEATVAKEQCKQLTQELVAEKERNSLLTAKMRERINALEKEHGTFQSKIHVSYQESQQMKIKFQQLREQMEAEISHLKQENGILRDAVSTSTNQMESKQSAELNKLRQDYARLMNELGEKTSKLQQEELQKKNAEQAVAQLKVQQQEAERRWEEIQAYLRKRTAEQEAAQQDVQNKLVAKDNEIQSLHSKLTDTMVSKQQLEQRILQLMEAEQKRATAEDSMQMQVQLIEQNDALNAQLQKFHSQMAAQSSLFHLYRIAEKDKQIKQMEDSLSNEHASLTSKEEELKAAAAHELERMQKSIHMKDDKIRTLEEQLREELAQISNTKEEFKVLKDQNRTLQAEVQKLQSLLSEQVHMREKDDKIKTVEELLEAGLIQVANKEEELKALRTENSSLRKDLQSLQIQQSDTFVQPANEVPLLLLRIHEKDGKIKSVEELLQAEILKVASKEKTVQKLKAVLEEKEREIASQDLREKNWKAMEALASTEKLLQDKVNKTAKERQQHLEAAEMETRELLQKLFPKVSLPSNVAVEQKLKEAEGMNTLLQLDCEKYKSVLAETEGILQRLQRSVEEEESKWKIKVEESQKELKQLRSSVVPLEHEVERLKEEIKEVETLKKEREHLESELEKAEIERSTYVSEVRELKTQLNETLSKLKIDQNERQKVAGDLPKAQESLASLEREIGKAAGDANVIENSDVCTESVSISFESIPGGTANLMRIMDFGK</sequence>
<name>A0A8B9PGJ8_APTOW</name>
<evidence type="ECO:0000256" key="2">
    <source>
        <dbReference type="ARBA" id="ARBA00022692"/>
    </source>
</evidence>
<dbReference type="InterPro" id="IPR007794">
    <property type="entry name" value="Rib_rcpt_KP"/>
</dbReference>
<evidence type="ECO:0000256" key="4">
    <source>
        <dbReference type="ARBA" id="ARBA00022989"/>
    </source>
</evidence>
<feature type="compositionally biased region" description="Basic residues" evidence="7">
    <location>
        <begin position="113"/>
        <end position="122"/>
    </location>
</feature>
<feature type="coiled-coil region" evidence="6">
    <location>
        <begin position="638"/>
        <end position="748"/>
    </location>
</feature>
<dbReference type="Proteomes" id="UP000694424">
    <property type="component" value="Unplaced"/>
</dbReference>
<proteinExistence type="predicted"/>
<keyword evidence="6" id="KW-0175">Coiled coil</keyword>
<feature type="compositionally biased region" description="Basic and acidic residues" evidence="7">
    <location>
        <begin position="123"/>
        <end position="135"/>
    </location>
</feature>
<keyword evidence="5 8" id="KW-0472">Membrane</keyword>
<dbReference type="AlphaFoldDB" id="A0A8B9PGJ8"/>
<evidence type="ECO:0000256" key="5">
    <source>
        <dbReference type="ARBA" id="ARBA00023136"/>
    </source>
</evidence>
<dbReference type="GO" id="GO:0005789">
    <property type="term" value="C:endoplasmic reticulum membrane"/>
    <property type="evidence" value="ECO:0007669"/>
    <property type="project" value="UniProtKB-SubCell"/>
</dbReference>
<evidence type="ECO:0000313" key="11">
    <source>
        <dbReference type="Proteomes" id="UP000694424"/>
    </source>
</evidence>
<keyword evidence="3" id="KW-0256">Endoplasmic reticulum</keyword>
<evidence type="ECO:0000313" key="10">
    <source>
        <dbReference type="Ensembl" id="ENSAOWP00000011290.1"/>
    </source>
</evidence>
<evidence type="ECO:0000256" key="1">
    <source>
        <dbReference type="ARBA" id="ARBA00004389"/>
    </source>
</evidence>
<evidence type="ECO:0000256" key="8">
    <source>
        <dbReference type="SAM" id="Phobius"/>
    </source>
</evidence>
<evidence type="ECO:0000259" key="9">
    <source>
        <dbReference type="Pfam" id="PF05104"/>
    </source>
</evidence>
<feature type="region of interest" description="Disordered" evidence="7">
    <location>
        <begin position="44"/>
        <end position="211"/>
    </location>
</feature>
<feature type="domain" description="Ribosome receptor lysine/proline rich" evidence="9">
    <location>
        <begin position="29"/>
        <end position="144"/>
    </location>
</feature>